<proteinExistence type="predicted"/>
<feature type="transmembrane region" description="Helical" evidence="7">
    <location>
        <begin position="106"/>
        <end position="125"/>
    </location>
</feature>
<evidence type="ECO:0000256" key="1">
    <source>
        <dbReference type="ARBA" id="ARBA00004651"/>
    </source>
</evidence>
<keyword evidence="4 7" id="KW-0812">Transmembrane</keyword>
<feature type="transmembrane region" description="Helical" evidence="7">
    <location>
        <begin position="453"/>
        <end position="474"/>
    </location>
</feature>
<evidence type="ECO:0000313" key="10">
    <source>
        <dbReference type="Proteomes" id="UP000319829"/>
    </source>
</evidence>
<dbReference type="NCBIfam" id="TIGR00711">
    <property type="entry name" value="efflux_EmrB"/>
    <property type="match status" value="1"/>
</dbReference>
<dbReference type="Gene3D" id="1.20.1720.10">
    <property type="entry name" value="Multidrug resistance protein D"/>
    <property type="match status" value="1"/>
</dbReference>
<evidence type="ECO:0000256" key="7">
    <source>
        <dbReference type="SAM" id="Phobius"/>
    </source>
</evidence>
<dbReference type="InterPro" id="IPR036259">
    <property type="entry name" value="MFS_trans_sf"/>
</dbReference>
<feature type="transmembrane region" description="Helical" evidence="7">
    <location>
        <begin position="530"/>
        <end position="553"/>
    </location>
</feature>
<feature type="domain" description="Major facilitator superfamily (MFS) profile" evidence="8">
    <location>
        <begin position="68"/>
        <end position="557"/>
    </location>
</feature>
<dbReference type="PROSITE" id="PS50850">
    <property type="entry name" value="MFS"/>
    <property type="match status" value="1"/>
</dbReference>
<dbReference type="InterPro" id="IPR004638">
    <property type="entry name" value="EmrB-like"/>
</dbReference>
<comment type="caution">
    <text evidence="9">The sequence shown here is derived from an EMBL/GenBank/DDBJ whole genome shotgun (WGS) entry which is preliminary data.</text>
</comment>
<dbReference type="Pfam" id="PF07690">
    <property type="entry name" value="MFS_1"/>
    <property type="match status" value="1"/>
</dbReference>
<name>A0A538ST58_UNCEI</name>
<dbReference type="Gene3D" id="1.20.1250.20">
    <property type="entry name" value="MFS general substrate transporter like domains"/>
    <property type="match status" value="1"/>
</dbReference>
<evidence type="ECO:0000256" key="6">
    <source>
        <dbReference type="ARBA" id="ARBA00023136"/>
    </source>
</evidence>
<evidence type="ECO:0000313" key="9">
    <source>
        <dbReference type="EMBL" id="TMQ54557.1"/>
    </source>
</evidence>
<feature type="transmembrane region" description="Helical" evidence="7">
    <location>
        <begin position="414"/>
        <end position="433"/>
    </location>
</feature>
<keyword evidence="5 7" id="KW-1133">Transmembrane helix</keyword>
<feature type="transmembrane region" description="Helical" evidence="7">
    <location>
        <begin position="67"/>
        <end position="94"/>
    </location>
</feature>
<feature type="transmembrane region" description="Helical" evidence="7">
    <location>
        <begin position="282"/>
        <end position="300"/>
    </location>
</feature>
<evidence type="ECO:0000256" key="4">
    <source>
        <dbReference type="ARBA" id="ARBA00022692"/>
    </source>
</evidence>
<dbReference type="PANTHER" id="PTHR42718">
    <property type="entry name" value="MAJOR FACILITATOR SUPERFAMILY MULTIDRUG TRANSPORTER MFSC"/>
    <property type="match status" value="1"/>
</dbReference>
<feature type="transmembrane region" description="Helical" evidence="7">
    <location>
        <begin position="352"/>
        <end position="372"/>
    </location>
</feature>
<dbReference type="InterPro" id="IPR011701">
    <property type="entry name" value="MFS"/>
</dbReference>
<dbReference type="Proteomes" id="UP000319829">
    <property type="component" value="Unassembled WGS sequence"/>
</dbReference>
<dbReference type="GO" id="GO:0022857">
    <property type="term" value="F:transmembrane transporter activity"/>
    <property type="evidence" value="ECO:0007669"/>
    <property type="project" value="InterPro"/>
</dbReference>
<dbReference type="SUPFAM" id="SSF103473">
    <property type="entry name" value="MFS general substrate transporter"/>
    <property type="match status" value="1"/>
</dbReference>
<dbReference type="GO" id="GO:0005886">
    <property type="term" value="C:plasma membrane"/>
    <property type="evidence" value="ECO:0007669"/>
    <property type="project" value="UniProtKB-SubCell"/>
</dbReference>
<dbReference type="EMBL" id="VBOU01000066">
    <property type="protein sequence ID" value="TMQ54557.1"/>
    <property type="molecule type" value="Genomic_DNA"/>
</dbReference>
<comment type="subcellular location">
    <subcellularLocation>
        <location evidence="1">Cell membrane</location>
        <topology evidence="1">Multi-pass membrane protein</topology>
    </subcellularLocation>
</comment>
<evidence type="ECO:0000259" key="8">
    <source>
        <dbReference type="PROSITE" id="PS50850"/>
    </source>
</evidence>
<evidence type="ECO:0000256" key="5">
    <source>
        <dbReference type="ARBA" id="ARBA00022989"/>
    </source>
</evidence>
<keyword evidence="3" id="KW-1003">Cell membrane</keyword>
<organism evidence="9 10">
    <name type="scientific">Eiseniibacteriota bacterium</name>
    <dbReference type="NCBI Taxonomy" id="2212470"/>
    <lineage>
        <taxon>Bacteria</taxon>
        <taxon>Candidatus Eiseniibacteriota</taxon>
    </lineage>
</organism>
<dbReference type="PANTHER" id="PTHR42718:SF42">
    <property type="entry name" value="EXPORT PROTEIN"/>
    <property type="match status" value="1"/>
</dbReference>
<sequence>MRELLGSGHAGFLSPQGREVFVIGCVLRARKDEQWERQQAGAPEACEEEAIRSGPPATVAAHAVGRWVLAATILGSSLAFIDGTVVSVALPAIAREFGAQGADVQWVVEAYALFLSALLIVSGSLGDRFGRRRVYALGVTVFTLASIACGLAPSVQWLVASRAAQGVGAALLVPGSLALISASFDPARRGQAIGTWSGFSGITSAIGPVLGGWLVTLSWRWAFFLNVPLAAVVLLLLRRVPESRNPQARELDLPGAALATTGLGGLVFGLIESSRRGWSDPAVLAGLAVGGASLAAFVAVEARSKSPMLPLGLFRSPTFAGANALTFFLYGALACVFFFLPLELIQVQGYSPLGAGAAMLPFIAVLFSFSRWSGGLVARFGPRRPLIVGPIVVAIGFLLLALPEVGGSYWRTFFPGVLVLGFGMAVSIAPLTTAVMNAAGEGNAGIASGVNNAVSRTAGLLAIALLGILLTGVFDRDLERRVQALPLDPSTRAQVLTERTKLAAAEPPSGLPAAEAAEVRRALALAFVTAFRATALASAVLSIMGAACAWVWIGRGGASGSGVTRQFLAI</sequence>
<keyword evidence="6 7" id="KW-0472">Membrane</keyword>
<accession>A0A538ST58</accession>
<feature type="transmembrane region" description="Helical" evidence="7">
    <location>
        <begin position="384"/>
        <end position="402"/>
    </location>
</feature>
<keyword evidence="2" id="KW-0813">Transport</keyword>
<evidence type="ECO:0000256" key="2">
    <source>
        <dbReference type="ARBA" id="ARBA00022448"/>
    </source>
</evidence>
<dbReference type="CDD" id="cd17321">
    <property type="entry name" value="MFS_MMR_MDR_like"/>
    <property type="match status" value="1"/>
</dbReference>
<protein>
    <submittedName>
        <fullName evidence="9">MFS transporter</fullName>
    </submittedName>
</protein>
<feature type="transmembrane region" description="Helical" evidence="7">
    <location>
        <begin position="221"/>
        <end position="237"/>
    </location>
</feature>
<dbReference type="InterPro" id="IPR020846">
    <property type="entry name" value="MFS_dom"/>
</dbReference>
<dbReference type="AlphaFoldDB" id="A0A538ST58"/>
<reference evidence="9 10" key="1">
    <citation type="journal article" date="2019" name="Nat. Microbiol.">
        <title>Mediterranean grassland soil C-N compound turnover is dependent on rainfall and depth, and is mediated by genomically divergent microorganisms.</title>
        <authorList>
            <person name="Diamond S."/>
            <person name="Andeer P.F."/>
            <person name="Li Z."/>
            <person name="Crits-Christoph A."/>
            <person name="Burstein D."/>
            <person name="Anantharaman K."/>
            <person name="Lane K.R."/>
            <person name="Thomas B.C."/>
            <person name="Pan C."/>
            <person name="Northen T.R."/>
            <person name="Banfield J.F."/>
        </authorList>
    </citation>
    <scope>NUCLEOTIDE SEQUENCE [LARGE SCALE GENOMIC DNA]</scope>
    <source>
        <strain evidence="9">WS_4</strain>
    </source>
</reference>
<gene>
    <name evidence="9" type="ORF">E6K74_05715</name>
</gene>
<feature type="transmembrane region" description="Helical" evidence="7">
    <location>
        <begin position="196"/>
        <end position="215"/>
    </location>
</feature>
<feature type="transmembrane region" description="Helical" evidence="7">
    <location>
        <begin position="134"/>
        <end position="157"/>
    </location>
</feature>
<evidence type="ECO:0000256" key="3">
    <source>
        <dbReference type="ARBA" id="ARBA00022475"/>
    </source>
</evidence>
<feature type="transmembrane region" description="Helical" evidence="7">
    <location>
        <begin position="320"/>
        <end position="340"/>
    </location>
</feature>